<dbReference type="PANTHER" id="PTHR43968:SF6">
    <property type="entry name" value="GLUTATHIONE S-TRANSFERASE OMEGA"/>
    <property type="match status" value="1"/>
</dbReference>
<dbReference type="SUPFAM" id="SSF52833">
    <property type="entry name" value="Thioredoxin-like"/>
    <property type="match status" value="1"/>
</dbReference>
<organism evidence="2 3">
    <name type="scientific">Hesseltinella vesiculosa</name>
    <dbReference type="NCBI Taxonomy" id="101127"/>
    <lineage>
        <taxon>Eukaryota</taxon>
        <taxon>Fungi</taxon>
        <taxon>Fungi incertae sedis</taxon>
        <taxon>Mucoromycota</taxon>
        <taxon>Mucoromycotina</taxon>
        <taxon>Mucoromycetes</taxon>
        <taxon>Mucorales</taxon>
        <taxon>Cunninghamellaceae</taxon>
        <taxon>Hesseltinella</taxon>
    </lineage>
</organism>
<comment type="caution">
    <text evidence="2">The sequence shown here is derived from an EMBL/GenBank/DDBJ whole genome shotgun (WGS) entry which is preliminary data.</text>
</comment>
<dbReference type="STRING" id="101127.A0A1X2GMG1"/>
<reference evidence="2 3" key="1">
    <citation type="submission" date="2016-07" db="EMBL/GenBank/DDBJ databases">
        <title>Pervasive Adenine N6-methylation of Active Genes in Fungi.</title>
        <authorList>
            <consortium name="DOE Joint Genome Institute"/>
            <person name="Mondo S.J."/>
            <person name="Dannebaum R.O."/>
            <person name="Kuo R.C."/>
            <person name="Labutti K."/>
            <person name="Haridas S."/>
            <person name="Kuo A."/>
            <person name="Salamov A."/>
            <person name="Ahrendt S.R."/>
            <person name="Lipzen A."/>
            <person name="Sullivan W."/>
            <person name="Andreopoulos W.B."/>
            <person name="Clum A."/>
            <person name="Lindquist E."/>
            <person name="Daum C."/>
            <person name="Ramamoorthy G.K."/>
            <person name="Gryganskyi A."/>
            <person name="Culley D."/>
            <person name="Magnuson J.K."/>
            <person name="James T.Y."/>
            <person name="O'Malley M.A."/>
            <person name="Stajich J.E."/>
            <person name="Spatafora J.W."/>
            <person name="Visel A."/>
            <person name="Grigoriev I.V."/>
        </authorList>
    </citation>
    <scope>NUCLEOTIDE SEQUENCE [LARGE SCALE GENOMIC DNA]</scope>
    <source>
        <strain evidence="2 3">NRRL 3301</strain>
    </source>
</reference>
<dbReference type="InterPro" id="IPR050983">
    <property type="entry name" value="GST_Omega/HSP26"/>
</dbReference>
<dbReference type="OrthoDB" id="4951845at2759"/>
<name>A0A1X2GMG1_9FUNG</name>
<dbReference type="PANTHER" id="PTHR43968">
    <property type="match status" value="1"/>
</dbReference>
<dbReference type="Pfam" id="PF13417">
    <property type="entry name" value="GST_N_3"/>
    <property type="match status" value="1"/>
</dbReference>
<dbReference type="Pfam" id="PF22041">
    <property type="entry name" value="GST_C_7"/>
    <property type="match status" value="1"/>
</dbReference>
<feature type="domain" description="GST N-terminal" evidence="1">
    <location>
        <begin position="9"/>
        <end position="94"/>
    </location>
</feature>
<dbReference type="Gene3D" id="1.20.1050.10">
    <property type="match status" value="1"/>
</dbReference>
<dbReference type="InterPro" id="IPR036282">
    <property type="entry name" value="Glutathione-S-Trfase_C_sf"/>
</dbReference>
<sequence length="243" mass="27551">MASVTLYDLHAFGPKTTFSPMTARTKICLGIKGIPYETKWLTFFGVHEVVPKLTGIDTKRPTVPVIEDGFHDGKVVEDSLTIATYLDEAFPDSKPLVNKDALGLLEFFDKFSDEHLLFPIMKLVILRLYNNLPSEEMKEWYRKDRERMFKTTLEKFAGDDAESIAALKAPMKLFNDTLKSSDYLTGAEVGYADVIVAGAFVFLRCGRPELFESALLDAVPDSDLIRKWWDRLEPHTRSASEED</sequence>
<dbReference type="SUPFAM" id="SSF47616">
    <property type="entry name" value="GST C-terminal domain-like"/>
    <property type="match status" value="1"/>
</dbReference>
<keyword evidence="3" id="KW-1185">Reference proteome</keyword>
<evidence type="ECO:0000313" key="3">
    <source>
        <dbReference type="Proteomes" id="UP000242146"/>
    </source>
</evidence>
<dbReference type="InterPro" id="IPR036249">
    <property type="entry name" value="Thioredoxin-like_sf"/>
</dbReference>
<dbReference type="InterPro" id="IPR004045">
    <property type="entry name" value="Glutathione_S-Trfase_N"/>
</dbReference>
<evidence type="ECO:0000313" key="2">
    <source>
        <dbReference type="EMBL" id="ORX57038.1"/>
    </source>
</evidence>
<accession>A0A1X2GMG1</accession>
<dbReference type="PROSITE" id="PS50404">
    <property type="entry name" value="GST_NTER"/>
    <property type="match status" value="1"/>
</dbReference>
<dbReference type="Gene3D" id="3.40.30.10">
    <property type="entry name" value="Glutaredoxin"/>
    <property type="match status" value="1"/>
</dbReference>
<dbReference type="EMBL" id="MCGT01000009">
    <property type="protein sequence ID" value="ORX57038.1"/>
    <property type="molecule type" value="Genomic_DNA"/>
</dbReference>
<proteinExistence type="predicted"/>
<dbReference type="Proteomes" id="UP000242146">
    <property type="component" value="Unassembled WGS sequence"/>
</dbReference>
<protein>
    <recommendedName>
        <fullName evidence="1">GST N-terminal domain-containing protein</fullName>
    </recommendedName>
</protein>
<evidence type="ECO:0000259" key="1">
    <source>
        <dbReference type="PROSITE" id="PS50404"/>
    </source>
</evidence>
<dbReference type="GO" id="GO:0005737">
    <property type="term" value="C:cytoplasm"/>
    <property type="evidence" value="ECO:0007669"/>
    <property type="project" value="TreeGrafter"/>
</dbReference>
<dbReference type="AlphaFoldDB" id="A0A1X2GMG1"/>
<dbReference type="InterPro" id="IPR054416">
    <property type="entry name" value="GST_UstS-like_C"/>
</dbReference>
<gene>
    <name evidence="2" type="ORF">DM01DRAFT_1240638</name>
</gene>